<comment type="caution">
    <text evidence="2">The sequence shown here is derived from an EMBL/GenBank/DDBJ whole genome shotgun (WGS) entry which is preliminary data.</text>
</comment>
<dbReference type="AlphaFoldDB" id="A0A934HXS9"/>
<proteinExistence type="predicted"/>
<gene>
    <name evidence="2" type="ORF">I6U51_02020</name>
</gene>
<dbReference type="RefSeq" id="WP_211140929.1">
    <property type="nucleotide sequence ID" value="NZ_JAEEGB010000003.1"/>
</dbReference>
<dbReference type="EMBL" id="JAEEGB010000003">
    <property type="protein sequence ID" value="MBI6871481.1"/>
    <property type="molecule type" value="Genomic_DNA"/>
</dbReference>
<dbReference type="Proteomes" id="UP000622687">
    <property type="component" value="Unassembled WGS sequence"/>
</dbReference>
<sequence>MRNRKSIIIILLVTGIFITIFLFLHSNNKYYVSSSKATYLRVVERLTYKNYYNQRYKFSIKYPGNLIKGEESTNGDGITLTNENGDVKLIVFGSNNIFDATAKSAYEDTLKEIKNASYKKQSGNWYVISWVKDNKIIYKKEVVGDGSINTLIFEYPLTQKKLYDEFLQNLGSYFKAPEIDKAH</sequence>
<evidence type="ECO:0000256" key="1">
    <source>
        <dbReference type="SAM" id="Phobius"/>
    </source>
</evidence>
<name>A0A934HXS9_9CLOT</name>
<accession>A0A934HXS9</accession>
<evidence type="ECO:0000313" key="3">
    <source>
        <dbReference type="Proteomes" id="UP000622687"/>
    </source>
</evidence>
<evidence type="ECO:0000313" key="2">
    <source>
        <dbReference type="EMBL" id="MBI6871481.1"/>
    </source>
</evidence>
<organism evidence="2 3">
    <name type="scientific">Clostridium aciditolerans</name>
    <dbReference type="NCBI Taxonomy" id="339861"/>
    <lineage>
        <taxon>Bacteria</taxon>
        <taxon>Bacillati</taxon>
        <taxon>Bacillota</taxon>
        <taxon>Clostridia</taxon>
        <taxon>Eubacteriales</taxon>
        <taxon>Clostridiaceae</taxon>
        <taxon>Clostridium</taxon>
    </lineage>
</organism>
<feature type="transmembrane region" description="Helical" evidence="1">
    <location>
        <begin position="7"/>
        <end position="25"/>
    </location>
</feature>
<keyword evidence="1" id="KW-0812">Transmembrane</keyword>
<keyword evidence="1" id="KW-0472">Membrane</keyword>
<keyword evidence="1" id="KW-1133">Transmembrane helix</keyword>
<keyword evidence="3" id="KW-1185">Reference proteome</keyword>
<reference evidence="2" key="1">
    <citation type="submission" date="2020-12" db="EMBL/GenBank/DDBJ databases">
        <title>Clostridium thailandense sp. nov., a novel acetogenic bacterium isolated from peat land soil in Thailand.</title>
        <authorList>
            <person name="Chaikitkaew S."/>
            <person name="Birkeland N.K."/>
        </authorList>
    </citation>
    <scope>NUCLEOTIDE SEQUENCE</scope>
    <source>
        <strain evidence="2">DSM 17425</strain>
    </source>
</reference>
<protein>
    <submittedName>
        <fullName evidence="2">Uncharacterized protein</fullName>
    </submittedName>
</protein>